<dbReference type="AlphaFoldDB" id="A0A7G9W7N9"/>
<name>A0A7G9W7N9_ALKCA</name>
<dbReference type="RefSeq" id="WP_213168610.1">
    <property type="nucleotide sequence ID" value="NZ_CP058559.1"/>
</dbReference>
<evidence type="ECO:0000313" key="1">
    <source>
        <dbReference type="EMBL" id="QNO14701.1"/>
    </source>
</evidence>
<dbReference type="EMBL" id="CP058559">
    <property type="protein sequence ID" value="QNO14701.1"/>
    <property type="molecule type" value="Genomic_DNA"/>
</dbReference>
<protein>
    <submittedName>
        <fullName evidence="1">Uncharacterized protein</fullName>
    </submittedName>
</protein>
<proteinExistence type="predicted"/>
<sequence>MSIDLVNIYRQLFRLKPPNYEDGNCMEVVGELYLLTDDKILYDHLFLELEPKRCCIPYYHDESSVIAGRSAGTVEAILFYDKRYKAHYTTKKLYKLILAAFENEMDLKSFIQIIVKNPIEVDSVVDETSCEQYELCWDAFYKTQSDLIPKGKVQFEEGASTSLSQEREGLLEEVELELDEFGYSVQLPEEERWYILREAVEIIDIESVVRDLNLLMENYGIEDKKDIFKLEHDLKKIRRYY</sequence>
<dbReference type="Proteomes" id="UP000516160">
    <property type="component" value="Chromosome"/>
</dbReference>
<organism evidence="1 2">
    <name type="scientific">Alkalicella caledoniensis</name>
    <dbReference type="NCBI Taxonomy" id="2731377"/>
    <lineage>
        <taxon>Bacteria</taxon>
        <taxon>Bacillati</taxon>
        <taxon>Bacillota</taxon>
        <taxon>Clostridia</taxon>
        <taxon>Eubacteriales</taxon>
        <taxon>Proteinivoracaceae</taxon>
        <taxon>Alkalicella</taxon>
    </lineage>
</organism>
<evidence type="ECO:0000313" key="2">
    <source>
        <dbReference type="Proteomes" id="UP000516160"/>
    </source>
</evidence>
<keyword evidence="2" id="KW-1185">Reference proteome</keyword>
<gene>
    <name evidence="1" type="ORF">HYG86_07820</name>
</gene>
<dbReference type="KEGG" id="acae:HYG86_07820"/>
<reference evidence="1 2" key="1">
    <citation type="submission" date="2020-07" db="EMBL/GenBank/DDBJ databases">
        <title>Alkalicella. sp. LB2 genome.</title>
        <authorList>
            <person name="Postec A."/>
            <person name="Quemeneur M."/>
        </authorList>
    </citation>
    <scope>NUCLEOTIDE SEQUENCE [LARGE SCALE GENOMIC DNA]</scope>
    <source>
        <strain evidence="1 2">LB2</strain>
    </source>
</reference>
<accession>A0A7G9W7N9</accession>